<keyword evidence="1" id="KW-0175">Coiled coil</keyword>
<evidence type="ECO:0000256" key="1">
    <source>
        <dbReference type="SAM" id="Coils"/>
    </source>
</evidence>
<protein>
    <submittedName>
        <fullName evidence="2">Uncharacterized protein</fullName>
    </submittedName>
</protein>
<organism evidence="2 3">
    <name type="scientific">Cyanobium gracile UHCC 0139</name>
    <dbReference type="NCBI Taxonomy" id="3110308"/>
    <lineage>
        <taxon>Bacteria</taxon>
        <taxon>Bacillati</taxon>
        <taxon>Cyanobacteriota</taxon>
        <taxon>Cyanophyceae</taxon>
        <taxon>Synechococcales</taxon>
        <taxon>Prochlorococcaceae</taxon>
        <taxon>Cyanobium</taxon>
    </lineage>
</organism>
<dbReference type="RefSeq" id="WP_323304866.1">
    <property type="nucleotide sequence ID" value="NZ_JAYGHX010000002.1"/>
</dbReference>
<reference evidence="2 3" key="1">
    <citation type="submission" date="2023-12" db="EMBL/GenBank/DDBJ databases">
        <title>Baltic Sea Cyanobacteria.</title>
        <authorList>
            <person name="Delbaje E."/>
            <person name="Fewer D.P."/>
            <person name="Shishido T.K."/>
        </authorList>
    </citation>
    <scope>NUCLEOTIDE SEQUENCE [LARGE SCALE GENOMIC DNA]</scope>
    <source>
        <strain evidence="2 3">UHCC 0139</strain>
    </source>
</reference>
<name>A0ABU5RSS5_9CYAN</name>
<sequence length="100" mass="11611">MTMSYPPAIRDFMGCRIETIPETHEVLNRVRRGDPMPSILLDHPQLTQAQIGLARHLQDQERELNRLYSKLQDMERLKMQVERDLATSLLRAVQPSTASR</sequence>
<evidence type="ECO:0000313" key="2">
    <source>
        <dbReference type="EMBL" id="MEA5390803.1"/>
    </source>
</evidence>
<accession>A0ABU5RSS5</accession>
<comment type="caution">
    <text evidence="2">The sequence shown here is derived from an EMBL/GenBank/DDBJ whole genome shotgun (WGS) entry which is preliminary data.</text>
</comment>
<feature type="coiled-coil region" evidence="1">
    <location>
        <begin position="54"/>
        <end position="84"/>
    </location>
</feature>
<proteinExistence type="predicted"/>
<evidence type="ECO:0000313" key="3">
    <source>
        <dbReference type="Proteomes" id="UP001304461"/>
    </source>
</evidence>
<dbReference type="EMBL" id="JAYGHX010000002">
    <property type="protein sequence ID" value="MEA5390803.1"/>
    <property type="molecule type" value="Genomic_DNA"/>
</dbReference>
<dbReference type="Proteomes" id="UP001304461">
    <property type="component" value="Unassembled WGS sequence"/>
</dbReference>
<gene>
    <name evidence="2" type="ORF">VB738_05945</name>
</gene>
<keyword evidence="3" id="KW-1185">Reference proteome</keyword>